<dbReference type="PANTHER" id="PTHR34853">
    <property type="match status" value="1"/>
</dbReference>
<evidence type="ECO:0008006" key="3">
    <source>
        <dbReference type="Google" id="ProtNLM"/>
    </source>
</evidence>
<dbReference type="Gene3D" id="3.40.50.1820">
    <property type="entry name" value="alpha/beta hydrolase"/>
    <property type="match status" value="2"/>
</dbReference>
<evidence type="ECO:0000313" key="2">
    <source>
        <dbReference type="Proteomes" id="UP000490535"/>
    </source>
</evidence>
<dbReference type="InterPro" id="IPR029058">
    <property type="entry name" value="AB_hydrolase_fold"/>
</dbReference>
<dbReference type="Pfam" id="PF03583">
    <property type="entry name" value="LIP"/>
    <property type="match status" value="1"/>
</dbReference>
<evidence type="ECO:0000313" key="1">
    <source>
        <dbReference type="EMBL" id="KAF1027791.1"/>
    </source>
</evidence>
<dbReference type="PIRSF" id="PIRSF029171">
    <property type="entry name" value="Esterase_LipA"/>
    <property type="match status" value="1"/>
</dbReference>
<accession>A0A833PKB2</accession>
<proteinExistence type="predicted"/>
<dbReference type="AlphaFoldDB" id="A0A833PKB2"/>
<reference evidence="2" key="1">
    <citation type="journal article" date="2020" name="MBio">
        <title>Horizontal gene transfer to a defensive symbiont with a reduced genome amongst a multipartite beetle microbiome.</title>
        <authorList>
            <person name="Waterworth S.C."/>
            <person name="Florez L.V."/>
            <person name="Rees E.R."/>
            <person name="Hertweck C."/>
            <person name="Kaltenpoth M."/>
            <person name="Kwan J.C."/>
        </authorList>
    </citation>
    <scope>NUCLEOTIDE SEQUENCE [LARGE SCALE GENOMIC DNA]</scope>
</reference>
<dbReference type="GO" id="GO:0004806">
    <property type="term" value="F:triacylglycerol lipase activity"/>
    <property type="evidence" value="ECO:0007669"/>
    <property type="project" value="InterPro"/>
</dbReference>
<dbReference type="Proteomes" id="UP000490535">
    <property type="component" value="Unassembled WGS sequence"/>
</dbReference>
<protein>
    <recommendedName>
        <fullName evidence="3">Lysophospholipase</fullName>
    </recommendedName>
</protein>
<dbReference type="EMBL" id="WNDP01000006">
    <property type="protein sequence ID" value="KAF1027791.1"/>
    <property type="molecule type" value="Genomic_DNA"/>
</dbReference>
<organism evidence="1 2">
    <name type="scientific">Acinetobacter bereziniae</name>
    <name type="common">Acinetobacter genomosp. 10</name>
    <dbReference type="NCBI Taxonomy" id="106648"/>
    <lineage>
        <taxon>Bacteria</taxon>
        <taxon>Pseudomonadati</taxon>
        <taxon>Pseudomonadota</taxon>
        <taxon>Gammaproteobacteria</taxon>
        <taxon>Moraxellales</taxon>
        <taxon>Moraxellaceae</taxon>
        <taxon>Acinetobacter</taxon>
    </lineage>
</organism>
<sequence>MFKEELIFHNAKQCKSKMILMVLLVAFVFLLSACTSFQSSHKIVEGQLRSVQEFNGSTALLEASKNVQISYTTTSFNGQPITVKGTIALPKMPAPQGGYPVISWGSGTTGFAPQCMPSASDNSTRDAYLNEWLKRGYAVLQTDYEGWGGEIGHRPLLDGPSNAAALTDIVTAAHRYSDQLSNEWIVVGHSEGGGAALWVAGLTQQAGGKYPLKGAIAIAPVGPGILKFMDNAVNGGVVHAQPFLSVTVLGASIVDPSIDLDKLLKAPMKPQLETAKTQCLAPLFKLKQLQSGEYLNAGTDYNKIAKFLKQRQDPSAQTMKVPVLIIQGTQDETTVTPVTTSKMVADFCSRGGVVEYQEYSGETHRSVIPASQTDAFDFASQVFSGQHSNNICISDVKQKAS</sequence>
<name>A0A833PKB2_ACIBZ</name>
<comment type="caution">
    <text evidence="1">The sequence shown here is derived from an EMBL/GenBank/DDBJ whole genome shotgun (WGS) entry which is preliminary data.</text>
</comment>
<dbReference type="InterPro" id="IPR005152">
    <property type="entry name" value="Lipase_secreted"/>
</dbReference>
<dbReference type="PROSITE" id="PS51257">
    <property type="entry name" value="PROKAR_LIPOPROTEIN"/>
    <property type="match status" value="1"/>
</dbReference>
<dbReference type="PANTHER" id="PTHR34853:SF1">
    <property type="entry name" value="LIPASE 5"/>
    <property type="match status" value="1"/>
</dbReference>
<dbReference type="SUPFAM" id="SSF53474">
    <property type="entry name" value="alpha/beta-Hydrolases"/>
    <property type="match status" value="1"/>
</dbReference>
<gene>
    <name evidence="1" type="ORF">GAK29_00432</name>
</gene>
<dbReference type="GO" id="GO:0016042">
    <property type="term" value="P:lipid catabolic process"/>
    <property type="evidence" value="ECO:0007669"/>
    <property type="project" value="InterPro"/>
</dbReference>